<dbReference type="Proteomes" id="UP000028939">
    <property type="component" value="Chromosome"/>
</dbReference>
<dbReference type="AlphaFoldDB" id="A0A077HIH4"/>
<proteinExistence type="predicted"/>
<gene>
    <name evidence="1" type="ORF">CUREI_01840</name>
</gene>
<name>A0A077HIH4_9CORY</name>
<organism evidence="1 2">
    <name type="scientific">Corynebacterium ureicelerivorans</name>
    <dbReference type="NCBI Taxonomy" id="401472"/>
    <lineage>
        <taxon>Bacteria</taxon>
        <taxon>Bacillati</taxon>
        <taxon>Actinomycetota</taxon>
        <taxon>Actinomycetes</taxon>
        <taxon>Mycobacteriales</taxon>
        <taxon>Corynebacteriaceae</taxon>
        <taxon>Corynebacterium</taxon>
    </lineage>
</organism>
<protein>
    <submittedName>
        <fullName evidence="1">Uncharacterized protein</fullName>
    </submittedName>
</protein>
<dbReference type="KEGG" id="cuv:CUREI_01840"/>
<dbReference type="RefSeq" id="WP_038609759.1">
    <property type="nucleotide sequence ID" value="NZ_CP009215.1"/>
</dbReference>
<accession>A0A077HIH4</accession>
<dbReference type="HOGENOM" id="CLU_2205671_0_0_11"/>
<evidence type="ECO:0000313" key="2">
    <source>
        <dbReference type="Proteomes" id="UP000028939"/>
    </source>
</evidence>
<dbReference type="OrthoDB" id="4420828at2"/>
<reference evidence="1 2" key="1">
    <citation type="submission" date="2014-08" db="EMBL/GenBank/DDBJ databases">
        <title>Complete genome sequence of Corynebacterium ureicelerivorans DSM 45051, a lipophilic and urea-splitting isolate from a blood culture of a septicaemia patient.</title>
        <authorList>
            <person name="Tippelt A."/>
            <person name="Albersmeier A."/>
            <person name="Brinkrolf K."/>
            <person name="Ruckert C."/>
            <person name="Tauch A."/>
        </authorList>
    </citation>
    <scope>NUCLEOTIDE SEQUENCE [LARGE SCALE GENOMIC DNA]</scope>
    <source>
        <strain evidence="1 2">IMMIB RIV-2301</strain>
    </source>
</reference>
<keyword evidence="2" id="KW-1185">Reference proteome</keyword>
<sequence>MTHAGALDINIDAVRERYSAAIDAYRDAALHLQRQRPAIAASAFGEGFAPEGQRVVEALEALHETSVRFLAARRENWQQVLMLSDATVATDQHTADAVRVTDGVMGA</sequence>
<evidence type="ECO:0000313" key="1">
    <source>
        <dbReference type="EMBL" id="AIL96221.1"/>
    </source>
</evidence>
<dbReference type="EMBL" id="CP009215">
    <property type="protein sequence ID" value="AIL96221.1"/>
    <property type="molecule type" value="Genomic_DNA"/>
</dbReference>